<dbReference type="PANTHER" id="PTHR45726">
    <property type="entry name" value="LEUKOTRIENE A-4 HYDROLASE"/>
    <property type="match status" value="1"/>
</dbReference>
<dbReference type="InterPro" id="IPR001930">
    <property type="entry name" value="Peptidase_M1"/>
</dbReference>
<dbReference type="Gene3D" id="1.10.390.10">
    <property type="entry name" value="Neutral Protease Domain 2"/>
    <property type="match status" value="1"/>
</dbReference>
<dbReference type="EMBL" id="CAVNYO010000138">
    <property type="protein sequence ID" value="CAK5268784.1"/>
    <property type="molecule type" value="Genomic_DNA"/>
</dbReference>
<feature type="binding site" evidence="11">
    <location>
        <position position="309"/>
    </location>
    <ligand>
        <name>Zn(2+)</name>
        <dbReference type="ChEBI" id="CHEBI:29105"/>
        <note>catalytic</note>
    </ligand>
</feature>
<keyword evidence="3" id="KW-0963">Cytoplasm</keyword>
<dbReference type="GO" id="GO:0008237">
    <property type="term" value="F:metallopeptidase activity"/>
    <property type="evidence" value="ECO:0007669"/>
    <property type="project" value="UniProtKB-KW"/>
</dbReference>
<dbReference type="GO" id="GO:0004177">
    <property type="term" value="F:aminopeptidase activity"/>
    <property type="evidence" value="ECO:0007669"/>
    <property type="project" value="TreeGrafter"/>
</dbReference>
<dbReference type="SMART" id="SM01263">
    <property type="entry name" value="Leuk-A4-hydro_C"/>
    <property type="match status" value="1"/>
</dbReference>
<comment type="similarity">
    <text evidence="2">Belongs to the peptidase M1 family.</text>
</comment>
<feature type="binding site" evidence="10">
    <location>
        <begin position="580"/>
        <end position="582"/>
    </location>
    <ligand>
        <name>a peptide</name>
        <dbReference type="ChEBI" id="CHEBI:60466"/>
    </ligand>
</feature>
<organism evidence="13 14">
    <name type="scientific">Mycena citricolor</name>
    <dbReference type="NCBI Taxonomy" id="2018698"/>
    <lineage>
        <taxon>Eukaryota</taxon>
        <taxon>Fungi</taxon>
        <taxon>Dikarya</taxon>
        <taxon>Basidiomycota</taxon>
        <taxon>Agaricomycotina</taxon>
        <taxon>Agaricomycetes</taxon>
        <taxon>Agaricomycetidae</taxon>
        <taxon>Agaricales</taxon>
        <taxon>Marasmiineae</taxon>
        <taxon>Mycenaceae</taxon>
        <taxon>Mycena</taxon>
    </lineage>
</organism>
<dbReference type="AlphaFoldDB" id="A0AAD2H2L9"/>
<evidence type="ECO:0000256" key="4">
    <source>
        <dbReference type="ARBA" id="ARBA00022670"/>
    </source>
</evidence>
<name>A0AAD2H2L9_9AGAR</name>
<dbReference type="InterPro" id="IPR027268">
    <property type="entry name" value="Peptidase_M4/M1_CTD_sf"/>
</dbReference>
<dbReference type="GO" id="GO:0008270">
    <property type="term" value="F:zinc ion binding"/>
    <property type="evidence" value="ECO:0007669"/>
    <property type="project" value="InterPro"/>
</dbReference>
<proteinExistence type="inferred from homology"/>
<dbReference type="InterPro" id="IPR014782">
    <property type="entry name" value="Peptidase_M1_dom"/>
</dbReference>
<evidence type="ECO:0000256" key="10">
    <source>
        <dbReference type="PIRSR" id="PIRSR634015-2"/>
    </source>
</evidence>
<evidence type="ECO:0000256" key="1">
    <source>
        <dbReference type="ARBA" id="ARBA00004496"/>
    </source>
</evidence>
<comment type="subcellular location">
    <subcellularLocation>
        <location evidence="1">Cytoplasm</location>
    </subcellularLocation>
</comment>
<feature type="binding site" evidence="11">
    <location>
        <position position="305"/>
    </location>
    <ligand>
        <name>Zn(2+)</name>
        <dbReference type="ChEBI" id="CHEBI:29105"/>
        <note>catalytic</note>
    </ligand>
</feature>
<dbReference type="PRINTS" id="PR00756">
    <property type="entry name" value="ALADIPTASE"/>
</dbReference>
<keyword evidence="8" id="KW-0482">Metalloprotease</keyword>
<dbReference type="InterPro" id="IPR045357">
    <property type="entry name" value="Aminopeptidase_N-like_N"/>
</dbReference>
<dbReference type="GO" id="GO:0005829">
    <property type="term" value="C:cytosol"/>
    <property type="evidence" value="ECO:0007669"/>
    <property type="project" value="TreeGrafter"/>
</dbReference>
<keyword evidence="5 11" id="KW-0479">Metal-binding</keyword>
<dbReference type="FunFam" id="3.30.2010.30:FF:000001">
    <property type="entry name" value="Leukotriene A(4) hydrolase"/>
    <property type="match status" value="1"/>
</dbReference>
<keyword evidence="6" id="KW-0378">Hydrolase</keyword>
<keyword evidence="7 11" id="KW-0862">Zinc</keyword>
<feature type="domain" description="Peptidase M1 leukotriene A4 hydrolase/aminopeptidase C-terminal" evidence="12">
    <location>
        <begin position="480"/>
        <end position="622"/>
    </location>
</feature>
<dbReference type="CDD" id="cd09599">
    <property type="entry name" value="M1_LTA4H"/>
    <property type="match status" value="1"/>
</dbReference>
<dbReference type="GO" id="GO:0004301">
    <property type="term" value="F:epoxide hydrolase activity"/>
    <property type="evidence" value="ECO:0007669"/>
    <property type="project" value="TreeGrafter"/>
</dbReference>
<dbReference type="FunFam" id="2.60.40.1730:FF:000004">
    <property type="entry name" value="Leukotriene A(4) hydrolase"/>
    <property type="match status" value="1"/>
</dbReference>
<feature type="active site" description="Proton acceptor" evidence="9">
    <location>
        <position position="306"/>
    </location>
</feature>
<comment type="caution">
    <text evidence="13">The sequence shown here is derived from an EMBL/GenBank/DDBJ whole genome shotgun (WGS) entry which is preliminary data.</text>
</comment>
<dbReference type="SUPFAM" id="SSF63737">
    <property type="entry name" value="Leukotriene A4 hydrolase N-terminal domain"/>
    <property type="match status" value="1"/>
</dbReference>
<dbReference type="Proteomes" id="UP001295794">
    <property type="component" value="Unassembled WGS sequence"/>
</dbReference>
<dbReference type="InterPro" id="IPR034015">
    <property type="entry name" value="M1_LTA4H"/>
</dbReference>
<dbReference type="SUPFAM" id="SSF48371">
    <property type="entry name" value="ARM repeat"/>
    <property type="match status" value="1"/>
</dbReference>
<evidence type="ECO:0000256" key="5">
    <source>
        <dbReference type="ARBA" id="ARBA00022723"/>
    </source>
</evidence>
<evidence type="ECO:0000256" key="9">
    <source>
        <dbReference type="PIRSR" id="PIRSR634015-1"/>
    </source>
</evidence>
<feature type="active site" description="Proton donor" evidence="9">
    <location>
        <position position="394"/>
    </location>
</feature>
<evidence type="ECO:0000256" key="7">
    <source>
        <dbReference type="ARBA" id="ARBA00022833"/>
    </source>
</evidence>
<accession>A0AAD2H2L9</accession>
<dbReference type="InterPro" id="IPR015211">
    <property type="entry name" value="Peptidase_M1_C"/>
</dbReference>
<evidence type="ECO:0000256" key="11">
    <source>
        <dbReference type="PIRSR" id="PIRSR634015-3"/>
    </source>
</evidence>
<evidence type="ECO:0000259" key="12">
    <source>
        <dbReference type="SMART" id="SM01263"/>
    </source>
</evidence>
<dbReference type="PANTHER" id="PTHR45726:SF3">
    <property type="entry name" value="LEUKOTRIENE A-4 HYDROLASE"/>
    <property type="match status" value="1"/>
</dbReference>
<evidence type="ECO:0000313" key="13">
    <source>
        <dbReference type="EMBL" id="CAK5268784.1"/>
    </source>
</evidence>
<keyword evidence="4" id="KW-0645">Protease</keyword>
<dbReference type="InterPro" id="IPR042097">
    <property type="entry name" value="Aminopeptidase_N-like_N_sf"/>
</dbReference>
<dbReference type="Pfam" id="PF09127">
    <property type="entry name" value="Leuk-A4-hydro_C"/>
    <property type="match status" value="1"/>
</dbReference>
<dbReference type="Gene3D" id="1.25.40.320">
    <property type="entry name" value="Peptidase M1, leukotriene A4 hydrolase/aminopeptidase C-terminal domain"/>
    <property type="match status" value="1"/>
</dbReference>
<dbReference type="Gene3D" id="2.60.40.1730">
    <property type="entry name" value="tricorn interacting facor f3 domain"/>
    <property type="match status" value="1"/>
</dbReference>
<feature type="binding site" evidence="11">
    <location>
        <position position="328"/>
    </location>
    <ligand>
        <name>Zn(2+)</name>
        <dbReference type="ChEBI" id="CHEBI:29105"/>
        <note>catalytic</note>
    </ligand>
</feature>
<evidence type="ECO:0000256" key="2">
    <source>
        <dbReference type="ARBA" id="ARBA00010136"/>
    </source>
</evidence>
<evidence type="ECO:0000256" key="6">
    <source>
        <dbReference type="ARBA" id="ARBA00022801"/>
    </source>
</evidence>
<feature type="binding site" evidence="10">
    <location>
        <begin position="276"/>
        <end position="281"/>
    </location>
    <ligand>
        <name>a peptide</name>
        <dbReference type="ChEBI" id="CHEBI:60466"/>
    </ligand>
</feature>
<dbReference type="InterPro" id="IPR049980">
    <property type="entry name" value="LTA4H_cat"/>
</dbReference>
<keyword evidence="14" id="KW-1185">Reference proteome</keyword>
<dbReference type="Pfam" id="PF01433">
    <property type="entry name" value="Peptidase_M1"/>
    <property type="match status" value="1"/>
</dbReference>
<reference evidence="13" key="1">
    <citation type="submission" date="2023-11" db="EMBL/GenBank/DDBJ databases">
        <authorList>
            <person name="De Vega J J."/>
            <person name="De Vega J J."/>
        </authorList>
    </citation>
    <scope>NUCLEOTIDE SEQUENCE</scope>
</reference>
<dbReference type="Gene3D" id="3.30.2010.30">
    <property type="match status" value="1"/>
</dbReference>
<dbReference type="InterPro" id="IPR016024">
    <property type="entry name" value="ARM-type_fold"/>
</dbReference>
<evidence type="ECO:0000313" key="14">
    <source>
        <dbReference type="Proteomes" id="UP001295794"/>
    </source>
</evidence>
<dbReference type="InterPro" id="IPR038502">
    <property type="entry name" value="M1_LTA-4_hydro/amino_C_sf"/>
</dbReference>
<protein>
    <recommendedName>
        <fullName evidence="12">Peptidase M1 leukotriene A4 hydrolase/aminopeptidase C-terminal domain-containing protein</fullName>
    </recommendedName>
</protein>
<dbReference type="Pfam" id="PF17900">
    <property type="entry name" value="Peptidase_M1_N"/>
    <property type="match status" value="1"/>
</dbReference>
<evidence type="ECO:0000256" key="3">
    <source>
        <dbReference type="ARBA" id="ARBA00022490"/>
    </source>
</evidence>
<gene>
    <name evidence="13" type="ORF">MYCIT1_LOCUS12068</name>
</gene>
<dbReference type="GO" id="GO:0006508">
    <property type="term" value="P:proteolysis"/>
    <property type="evidence" value="ECO:0007669"/>
    <property type="project" value="UniProtKB-KW"/>
</dbReference>
<dbReference type="SUPFAM" id="SSF55486">
    <property type="entry name" value="Metalloproteases ('zincins'), catalytic domain"/>
    <property type="match status" value="1"/>
</dbReference>
<feature type="binding site" evidence="10">
    <location>
        <begin position="132"/>
        <end position="134"/>
    </location>
    <ligand>
        <name>a peptide</name>
        <dbReference type="ChEBI" id="CHEBI:60466"/>
    </ligand>
</feature>
<evidence type="ECO:0000256" key="8">
    <source>
        <dbReference type="ARBA" id="ARBA00023049"/>
    </source>
</evidence>
<sequence>MERDPTTHANYFEIASQSVAFDWSLDFETSILTGSATHRLKVLKDGVSEVIFDTSDLEVQDAQVEGETVKHTLGAKHPVMGSALHIPLPSNLEAGQSISVGIRYKTTKDCVALQWLEKEQTQGRSFPFLFSQCQAIYARTMAPVQDTPSVKITYTARVKSVLPVLLSAIRINPPSGGPAHGGAAIGKEVVTYEYTQPVPIPTYLIAIASGNLRYKAFDVPTGKEWKSGVWAEPESIDAAFWEFSEDTAKFLAAEESVVTPYQFGVYDLLVLPPSFPYGGMENACLSFLTPSLLTGTRDLVDVVVHELTHSWFGNGITHAHATHFWLNEGWTTYIERVLQQVLKSPAARGFSYIIGRAALDHALQEYTPTPRYRRLVIDFEVGEDPEDAYSDIAYEKGANLLLHIERTLGGLDVFLPYVKEYANTFIGKSITTGEWKSHLYSYYAKHGGAEKVAALDSIDWDAWFYGQDLGLPVKMEYDTSMAQVPYDLAARWDISRSTADVEGLEFVKADVTDLLSTQIVVFLERLQEYPGLPHSHLLHLGNLYGISASQNSESISASHFAPEAARWVVGDDGTGVIKGRMKFCRPTLRAVFLVDKALATSTWTKHQTKFHPIARKMVDKDLELP</sequence>
<comment type="cofactor">
    <cofactor evidence="11">
        <name>Zn(2+)</name>
        <dbReference type="ChEBI" id="CHEBI:29105"/>
    </cofactor>
    <text evidence="11">Binds 1 zinc ion per subunit.</text>
</comment>